<dbReference type="NCBIfam" id="TIGR00707">
    <property type="entry name" value="argD"/>
    <property type="match status" value="1"/>
</dbReference>
<dbReference type="Pfam" id="PF00202">
    <property type="entry name" value="Aminotran_3"/>
    <property type="match status" value="1"/>
</dbReference>
<organism evidence="5 6">
    <name type="scientific">Ochrobactrum vermis</name>
    <dbReference type="NCBI Taxonomy" id="1827297"/>
    <lineage>
        <taxon>Bacteria</taxon>
        <taxon>Pseudomonadati</taxon>
        <taxon>Pseudomonadota</taxon>
        <taxon>Alphaproteobacteria</taxon>
        <taxon>Hyphomicrobiales</taxon>
        <taxon>Brucellaceae</taxon>
        <taxon>Brucella/Ochrobactrum group</taxon>
        <taxon>Ochrobactrum</taxon>
    </lineage>
</organism>
<accession>A0ABU8PL27</accession>
<dbReference type="SUPFAM" id="SSF53383">
    <property type="entry name" value="PLP-dependent transferases"/>
    <property type="match status" value="1"/>
</dbReference>
<dbReference type="NCBIfam" id="NF002325">
    <property type="entry name" value="PRK01278.1"/>
    <property type="match status" value="1"/>
</dbReference>
<dbReference type="InterPro" id="IPR015424">
    <property type="entry name" value="PyrdxlP-dep_Trfase"/>
</dbReference>
<dbReference type="PANTHER" id="PTHR11986:SF113">
    <property type="entry name" value="SUCCINYLORNITHINE TRANSAMINASE"/>
    <property type="match status" value="1"/>
</dbReference>
<comment type="cofactor">
    <cofactor evidence="4">
        <name>pyridoxal 5'-phosphate</name>
        <dbReference type="ChEBI" id="CHEBI:597326"/>
    </cofactor>
    <text evidence="4">Binds 1 pyridoxal phosphate per subunit.</text>
</comment>
<dbReference type="RefSeq" id="WP_105545342.1">
    <property type="nucleotide sequence ID" value="NZ_JBBGZH010000003.1"/>
</dbReference>
<evidence type="ECO:0000256" key="2">
    <source>
        <dbReference type="ARBA" id="ARBA00022679"/>
    </source>
</evidence>
<protein>
    <recommendedName>
        <fullName evidence="4">Acetylornithine aminotransferase</fullName>
        <shortName evidence="4">ACOAT</shortName>
        <ecNumber evidence="4">2.6.1.11</ecNumber>
    </recommendedName>
</protein>
<dbReference type="InterPro" id="IPR004636">
    <property type="entry name" value="AcOrn/SuccOrn_fam"/>
</dbReference>
<comment type="catalytic activity">
    <reaction evidence="4">
        <text>N(2)-acetyl-L-ornithine + 2-oxoglutarate = N-acetyl-L-glutamate 5-semialdehyde + L-glutamate</text>
        <dbReference type="Rhea" id="RHEA:18049"/>
        <dbReference type="ChEBI" id="CHEBI:16810"/>
        <dbReference type="ChEBI" id="CHEBI:29123"/>
        <dbReference type="ChEBI" id="CHEBI:29985"/>
        <dbReference type="ChEBI" id="CHEBI:57805"/>
        <dbReference type="EC" id="2.6.1.11"/>
    </reaction>
</comment>
<feature type="binding site" evidence="4">
    <location>
        <position position="272"/>
    </location>
    <ligand>
        <name>pyridoxal 5'-phosphate</name>
        <dbReference type="ChEBI" id="CHEBI:597326"/>
    </ligand>
</feature>
<keyword evidence="1 4" id="KW-0032">Aminotransferase</keyword>
<gene>
    <name evidence="4" type="primary">argD</name>
    <name evidence="5" type="ORF">WH297_24710</name>
</gene>
<dbReference type="EMBL" id="JBBGZH010000003">
    <property type="protein sequence ID" value="MEJ5022909.1"/>
    <property type="molecule type" value="Genomic_DNA"/>
</dbReference>
<reference evidence="5 6" key="1">
    <citation type="submission" date="2023-12" db="EMBL/GenBank/DDBJ databases">
        <title>Gut-associated functions are favored during microbiome assembly across C. elegans life.</title>
        <authorList>
            <person name="Zimmermann J."/>
        </authorList>
    </citation>
    <scope>NUCLEOTIDE SEQUENCE [LARGE SCALE GENOMIC DNA]</scope>
    <source>
        <strain evidence="5 6">MYb71</strain>
    </source>
</reference>
<dbReference type="GO" id="GO:0008483">
    <property type="term" value="F:transaminase activity"/>
    <property type="evidence" value="ECO:0007669"/>
    <property type="project" value="UniProtKB-KW"/>
</dbReference>
<comment type="caution">
    <text evidence="4">Lacks conserved residue(s) required for the propagation of feature annotation.</text>
</comment>
<keyword evidence="4" id="KW-0028">Amino-acid biosynthesis</keyword>
<dbReference type="PIRSF" id="PIRSF000521">
    <property type="entry name" value="Transaminase_4ab_Lys_Orn"/>
    <property type="match status" value="1"/>
</dbReference>
<comment type="subunit">
    <text evidence="4">Homodimer.</text>
</comment>
<comment type="subcellular location">
    <subcellularLocation>
        <location evidence="4">Cytoplasm</location>
    </subcellularLocation>
</comment>
<comment type="pathway">
    <text evidence="4">Amino-acid biosynthesis; L-arginine biosynthesis; N(2)-acetyl-L-ornithine from L-glutamate: step 4/4.</text>
</comment>
<feature type="binding site" evidence="4">
    <location>
        <position position="132"/>
    </location>
    <ligand>
        <name>N(2)-acetyl-L-ornithine</name>
        <dbReference type="ChEBI" id="CHEBI:57805"/>
    </ligand>
</feature>
<dbReference type="PROSITE" id="PS00600">
    <property type="entry name" value="AA_TRANSFER_CLASS_3"/>
    <property type="match status" value="1"/>
</dbReference>
<keyword evidence="2 4" id="KW-0808">Transferase</keyword>
<feature type="modified residue" description="N6-(pyridoxal phosphate)lysine" evidence="4">
    <location>
        <position position="243"/>
    </location>
</feature>
<feature type="binding site" evidence="4">
    <location>
        <begin position="214"/>
        <end position="217"/>
    </location>
    <ligand>
        <name>pyridoxal 5'-phosphate</name>
        <dbReference type="ChEBI" id="CHEBI:597326"/>
    </ligand>
</feature>
<comment type="caution">
    <text evidence="5">The sequence shown here is derived from an EMBL/GenBank/DDBJ whole genome shotgun (WGS) entry which is preliminary data.</text>
</comment>
<dbReference type="HAMAP" id="MF_01107">
    <property type="entry name" value="ArgD_aminotrans_3"/>
    <property type="match status" value="1"/>
</dbReference>
<evidence type="ECO:0000313" key="6">
    <source>
        <dbReference type="Proteomes" id="UP001375812"/>
    </source>
</evidence>
<dbReference type="CDD" id="cd00610">
    <property type="entry name" value="OAT_like"/>
    <property type="match status" value="1"/>
</dbReference>
<name>A0ABU8PL27_9HYPH</name>
<dbReference type="InterPro" id="IPR050103">
    <property type="entry name" value="Class-III_PLP-dep_AT"/>
</dbReference>
<feature type="binding site" evidence="4">
    <location>
        <position position="271"/>
    </location>
    <ligand>
        <name>N(2)-acetyl-L-ornithine</name>
        <dbReference type="ChEBI" id="CHEBI:57805"/>
    </ligand>
</feature>
<evidence type="ECO:0000256" key="4">
    <source>
        <dbReference type="HAMAP-Rule" id="MF_01107"/>
    </source>
</evidence>
<keyword evidence="4" id="KW-0963">Cytoplasm</keyword>
<dbReference type="InterPro" id="IPR015422">
    <property type="entry name" value="PyrdxlP-dep_Trfase_small"/>
</dbReference>
<dbReference type="Proteomes" id="UP001375812">
    <property type="component" value="Unassembled WGS sequence"/>
</dbReference>
<dbReference type="PANTHER" id="PTHR11986">
    <property type="entry name" value="AMINOTRANSFERASE CLASS III"/>
    <property type="match status" value="1"/>
</dbReference>
<comment type="miscellaneous">
    <text evidence="4">May also have succinyldiaminopimelate aminotransferase activity, thus carrying out the corresponding step in lysine biosynthesis.</text>
</comment>
<dbReference type="Gene3D" id="3.40.640.10">
    <property type="entry name" value="Type I PLP-dependent aspartate aminotransferase-like (Major domain)"/>
    <property type="match status" value="1"/>
</dbReference>
<dbReference type="EC" id="2.6.1.11" evidence="4"/>
<evidence type="ECO:0000256" key="1">
    <source>
        <dbReference type="ARBA" id="ARBA00022576"/>
    </source>
</evidence>
<keyword evidence="6" id="KW-1185">Reference proteome</keyword>
<keyword evidence="4" id="KW-0055">Arginine biosynthesis</keyword>
<keyword evidence="3 4" id="KW-0663">Pyridoxal phosphate</keyword>
<dbReference type="Gene3D" id="3.90.1150.10">
    <property type="entry name" value="Aspartate Aminotransferase, domain 1"/>
    <property type="match status" value="1"/>
</dbReference>
<comment type="similarity">
    <text evidence="4">Belongs to the class-III pyridoxal-phosphate-dependent aminotransferase family. ArgD subfamily.</text>
</comment>
<dbReference type="InterPro" id="IPR005814">
    <property type="entry name" value="Aminotrans_3"/>
</dbReference>
<sequence>MNDAVLPVASRIDLSFDHGKGCWLYTASGEAYLDFASGIAVSSLGHSHSHLVRELKAQVGKLWHTSNTVRIPEGERLAQRMVDNSFAEVVFFANSGGEANEAAVKMARRFHTTFGRPDRYRIVTFEGAFHGRSLAMIAATGHPPYLDGFGPKVDGFDQVPFGDWAALEAVITPQTAAVMIEPIQGEGGLRVIPAEGLQRLRALCDERGLLLILDEVQSGVGRTGRFFAHEWSGITPDIATVAKGIGGGFPMGACLATRRAAVGMTLGSHGTTFGGNPLAMAAGNAVLDILLNDSFMERVERRGRELRGRLDELHRLYGDLIGEIRGEGLLQGFKAGIDAGQFVTALRNEGLIALAARDNVVRFAPPLIITGKEIINACTRIEAACKALRQGADSVLAAE</sequence>
<dbReference type="InterPro" id="IPR015421">
    <property type="entry name" value="PyrdxlP-dep_Trfase_major"/>
</dbReference>
<proteinExistence type="inferred from homology"/>
<evidence type="ECO:0000256" key="3">
    <source>
        <dbReference type="ARBA" id="ARBA00022898"/>
    </source>
</evidence>
<dbReference type="InterPro" id="IPR049704">
    <property type="entry name" value="Aminotrans_3_PPA_site"/>
</dbReference>
<evidence type="ECO:0000313" key="5">
    <source>
        <dbReference type="EMBL" id="MEJ5022909.1"/>
    </source>
</evidence>
<feature type="binding site" evidence="4">
    <location>
        <position position="129"/>
    </location>
    <ligand>
        <name>pyridoxal 5'-phosphate</name>
        <dbReference type="ChEBI" id="CHEBI:597326"/>
    </ligand>
</feature>